<gene>
    <name evidence="3" type="ORF">DPMN_139191</name>
</gene>
<accession>A0A9D4G8Q1</accession>
<comment type="caution">
    <text evidence="3">The sequence shown here is derived from an EMBL/GenBank/DDBJ whole genome shotgun (WGS) entry which is preliminary data.</text>
</comment>
<keyword evidence="4" id="KW-1185">Reference proteome</keyword>
<dbReference type="EMBL" id="JAIWYP010000006">
    <property type="protein sequence ID" value="KAH3810793.1"/>
    <property type="molecule type" value="Genomic_DNA"/>
</dbReference>
<reference evidence="3" key="1">
    <citation type="journal article" date="2019" name="bioRxiv">
        <title>The Genome of the Zebra Mussel, Dreissena polymorpha: A Resource for Invasive Species Research.</title>
        <authorList>
            <person name="McCartney M.A."/>
            <person name="Auch B."/>
            <person name="Kono T."/>
            <person name="Mallez S."/>
            <person name="Zhang Y."/>
            <person name="Obille A."/>
            <person name="Becker A."/>
            <person name="Abrahante J.E."/>
            <person name="Garbe J."/>
            <person name="Badalamenti J.P."/>
            <person name="Herman A."/>
            <person name="Mangelson H."/>
            <person name="Liachko I."/>
            <person name="Sullivan S."/>
            <person name="Sone E.D."/>
            <person name="Koren S."/>
            <person name="Silverstein K.A.T."/>
            <person name="Beckman K.B."/>
            <person name="Gohl D.M."/>
        </authorList>
    </citation>
    <scope>NUCLEOTIDE SEQUENCE</scope>
    <source>
        <strain evidence="3">Duluth1</strain>
        <tissue evidence="3">Whole animal</tissue>
    </source>
</reference>
<organism evidence="3 4">
    <name type="scientific">Dreissena polymorpha</name>
    <name type="common">Zebra mussel</name>
    <name type="synonym">Mytilus polymorpha</name>
    <dbReference type="NCBI Taxonomy" id="45954"/>
    <lineage>
        <taxon>Eukaryota</taxon>
        <taxon>Metazoa</taxon>
        <taxon>Spiralia</taxon>
        <taxon>Lophotrochozoa</taxon>
        <taxon>Mollusca</taxon>
        <taxon>Bivalvia</taxon>
        <taxon>Autobranchia</taxon>
        <taxon>Heteroconchia</taxon>
        <taxon>Euheterodonta</taxon>
        <taxon>Imparidentia</taxon>
        <taxon>Neoheterodontei</taxon>
        <taxon>Myida</taxon>
        <taxon>Dreissenoidea</taxon>
        <taxon>Dreissenidae</taxon>
        <taxon>Dreissena</taxon>
    </lineage>
</organism>
<feature type="signal peptide" evidence="2">
    <location>
        <begin position="1"/>
        <end position="25"/>
    </location>
</feature>
<evidence type="ECO:0000256" key="1">
    <source>
        <dbReference type="SAM" id="Phobius"/>
    </source>
</evidence>
<keyword evidence="1" id="KW-1133">Transmembrane helix</keyword>
<evidence type="ECO:0000313" key="4">
    <source>
        <dbReference type="Proteomes" id="UP000828390"/>
    </source>
</evidence>
<keyword evidence="1" id="KW-0812">Transmembrane</keyword>
<proteinExistence type="predicted"/>
<dbReference type="Proteomes" id="UP000828390">
    <property type="component" value="Unassembled WGS sequence"/>
</dbReference>
<name>A0A9D4G8Q1_DREPO</name>
<evidence type="ECO:0000256" key="2">
    <source>
        <dbReference type="SAM" id="SignalP"/>
    </source>
</evidence>
<keyword evidence="1" id="KW-0472">Membrane</keyword>
<feature type="transmembrane region" description="Helical" evidence="1">
    <location>
        <begin position="92"/>
        <end position="111"/>
    </location>
</feature>
<keyword evidence="2" id="KW-0732">Signal</keyword>
<feature type="chain" id="PRO_5039511583" evidence="2">
    <location>
        <begin position="26"/>
        <end position="136"/>
    </location>
</feature>
<reference evidence="3" key="2">
    <citation type="submission" date="2020-11" db="EMBL/GenBank/DDBJ databases">
        <authorList>
            <person name="McCartney M.A."/>
            <person name="Auch B."/>
            <person name="Kono T."/>
            <person name="Mallez S."/>
            <person name="Becker A."/>
            <person name="Gohl D.M."/>
            <person name="Silverstein K.A.T."/>
            <person name="Koren S."/>
            <person name="Bechman K.B."/>
            <person name="Herman A."/>
            <person name="Abrahante J.E."/>
            <person name="Garbe J."/>
        </authorList>
    </citation>
    <scope>NUCLEOTIDE SEQUENCE</scope>
    <source>
        <strain evidence="3">Duluth1</strain>
        <tissue evidence="3">Whole animal</tissue>
    </source>
</reference>
<evidence type="ECO:0000313" key="3">
    <source>
        <dbReference type="EMBL" id="KAH3810793.1"/>
    </source>
</evidence>
<protein>
    <submittedName>
        <fullName evidence="3">Uncharacterized protein</fullName>
    </submittedName>
</protein>
<dbReference type="AlphaFoldDB" id="A0A9D4G8Q1"/>
<sequence length="136" mass="14640">MCPMTLTPVAVSMFVFLVCCGAVRGDDPGEIVDCTFDENVGDGVLISTSPSDNNGDYVAHNIYCYNDFKPCSTGNGCCYKGSDRDLWTDGELAGLVLNVTALFALSVLVLVTCGATYCNSREDAVDIFAGRKLRRR</sequence>